<accession>A0AAV4QLV7</accession>
<reference evidence="2 3" key="1">
    <citation type="submission" date="2021-06" db="EMBL/GenBank/DDBJ databases">
        <title>Caerostris extrusa draft genome.</title>
        <authorList>
            <person name="Kono N."/>
            <person name="Arakawa K."/>
        </authorList>
    </citation>
    <scope>NUCLEOTIDE SEQUENCE [LARGE SCALE GENOMIC DNA]</scope>
</reference>
<organism evidence="2 3">
    <name type="scientific">Caerostris extrusa</name>
    <name type="common">Bark spider</name>
    <name type="synonym">Caerostris bankana</name>
    <dbReference type="NCBI Taxonomy" id="172846"/>
    <lineage>
        <taxon>Eukaryota</taxon>
        <taxon>Metazoa</taxon>
        <taxon>Ecdysozoa</taxon>
        <taxon>Arthropoda</taxon>
        <taxon>Chelicerata</taxon>
        <taxon>Arachnida</taxon>
        <taxon>Araneae</taxon>
        <taxon>Araneomorphae</taxon>
        <taxon>Entelegynae</taxon>
        <taxon>Araneoidea</taxon>
        <taxon>Araneidae</taxon>
        <taxon>Caerostris</taxon>
    </lineage>
</organism>
<protein>
    <submittedName>
        <fullName evidence="2">Uncharacterized protein</fullName>
    </submittedName>
</protein>
<evidence type="ECO:0000256" key="1">
    <source>
        <dbReference type="SAM" id="MobiDB-lite"/>
    </source>
</evidence>
<sequence>MALQEMFCTPSNTPRDTVSSRPSITLRFQDQKVGTCYQIPGTAQTICYRLWLEHKGRNSRRDIFKRTEILPNDSNSLKGSEVM</sequence>
<name>A0AAV4QLV7_CAEEX</name>
<dbReference type="EMBL" id="BPLR01006500">
    <property type="protein sequence ID" value="GIY10252.1"/>
    <property type="molecule type" value="Genomic_DNA"/>
</dbReference>
<dbReference type="Proteomes" id="UP001054945">
    <property type="component" value="Unassembled WGS sequence"/>
</dbReference>
<evidence type="ECO:0000313" key="3">
    <source>
        <dbReference type="Proteomes" id="UP001054945"/>
    </source>
</evidence>
<keyword evidence="3" id="KW-1185">Reference proteome</keyword>
<gene>
    <name evidence="2" type="ORF">CEXT_156301</name>
</gene>
<comment type="caution">
    <text evidence="2">The sequence shown here is derived from an EMBL/GenBank/DDBJ whole genome shotgun (WGS) entry which is preliminary data.</text>
</comment>
<proteinExistence type="predicted"/>
<feature type="compositionally biased region" description="Polar residues" evidence="1">
    <location>
        <begin position="9"/>
        <end position="21"/>
    </location>
</feature>
<feature type="region of interest" description="Disordered" evidence="1">
    <location>
        <begin position="1"/>
        <end position="21"/>
    </location>
</feature>
<evidence type="ECO:0000313" key="2">
    <source>
        <dbReference type="EMBL" id="GIY10252.1"/>
    </source>
</evidence>
<dbReference type="AlphaFoldDB" id="A0AAV4QLV7"/>